<feature type="region of interest" description="Disordered" evidence="8">
    <location>
        <begin position="107"/>
        <end position="129"/>
    </location>
</feature>
<comment type="catalytic activity">
    <reaction evidence="5">
        <text>a fatty acyl-CoA + H2O = a fatty acid + CoA + H(+)</text>
        <dbReference type="Rhea" id="RHEA:16781"/>
        <dbReference type="ChEBI" id="CHEBI:15377"/>
        <dbReference type="ChEBI" id="CHEBI:15378"/>
        <dbReference type="ChEBI" id="CHEBI:28868"/>
        <dbReference type="ChEBI" id="CHEBI:57287"/>
        <dbReference type="ChEBI" id="CHEBI:77636"/>
        <dbReference type="EC" id="3.1.2.20"/>
    </reaction>
    <physiologicalReaction direction="left-to-right" evidence="5">
        <dbReference type="Rhea" id="RHEA:16782"/>
    </physiologicalReaction>
</comment>
<evidence type="ECO:0000259" key="9">
    <source>
        <dbReference type="Pfam" id="PF02551"/>
    </source>
</evidence>
<evidence type="ECO:0000256" key="5">
    <source>
        <dbReference type="ARBA" id="ARBA00050943"/>
    </source>
</evidence>
<gene>
    <name evidence="11" type="ORF">OG222_33485</name>
</gene>
<dbReference type="GO" id="GO:0006637">
    <property type="term" value="P:acyl-CoA metabolic process"/>
    <property type="evidence" value="ECO:0007669"/>
    <property type="project" value="InterPro"/>
</dbReference>
<sequence>MSTLLELEQLDSSNFRTRPPVREEARTFGGEVFAQAVVASHRTVRADRAIHSAHAHFLHGGDPAAPVRYRADVVRDGRSFSVRTVEAVQHGRTVLLLTASFHAPEPGFAHQEPRPEVPTPKQLPPASSAFATSHPVDRAWLEDLQRRRSLEFRFPEELPRLAARRGERVPPRQRAWLRTTDTLAQDRATQTGALAYVSDALLLSTALAPHSRIMTEGGLSFASLDHTMWFHAPHRLDEWLLYEQESNWAMGGRALCHGRMYDLEGRLLATVAQEGLLRPST</sequence>
<dbReference type="GO" id="GO:0047617">
    <property type="term" value="F:fatty acyl-CoA hydrolase activity"/>
    <property type="evidence" value="ECO:0007669"/>
    <property type="project" value="UniProtKB-EC"/>
</dbReference>
<proteinExistence type="inferred from homology"/>
<evidence type="ECO:0000256" key="7">
    <source>
        <dbReference type="ARBA" id="ARBA00079653"/>
    </source>
</evidence>
<evidence type="ECO:0000256" key="6">
    <source>
        <dbReference type="ARBA" id="ARBA00071120"/>
    </source>
</evidence>
<evidence type="ECO:0000256" key="1">
    <source>
        <dbReference type="ARBA" id="ARBA00006538"/>
    </source>
</evidence>
<evidence type="ECO:0000256" key="2">
    <source>
        <dbReference type="ARBA" id="ARBA00011881"/>
    </source>
</evidence>
<keyword evidence="4" id="KW-0443">Lipid metabolism</keyword>
<comment type="subunit">
    <text evidence="2">Homotetramer.</text>
</comment>
<dbReference type="EMBL" id="CP108169">
    <property type="protein sequence ID" value="WTQ77755.1"/>
    <property type="molecule type" value="Genomic_DNA"/>
</dbReference>
<evidence type="ECO:0000256" key="4">
    <source>
        <dbReference type="ARBA" id="ARBA00023098"/>
    </source>
</evidence>
<evidence type="ECO:0000256" key="3">
    <source>
        <dbReference type="ARBA" id="ARBA00022801"/>
    </source>
</evidence>
<dbReference type="CDD" id="cd03445">
    <property type="entry name" value="Thioesterase_II_repeat2"/>
    <property type="match status" value="1"/>
</dbReference>
<organism evidence="11">
    <name type="scientific">Streptomyces sp. NBC_00148</name>
    <dbReference type="NCBI Taxonomy" id="2903626"/>
    <lineage>
        <taxon>Bacteria</taxon>
        <taxon>Bacillati</taxon>
        <taxon>Actinomycetota</taxon>
        <taxon>Actinomycetes</taxon>
        <taxon>Kitasatosporales</taxon>
        <taxon>Streptomycetaceae</taxon>
        <taxon>Streptomyces</taxon>
    </lineage>
</organism>
<dbReference type="InterPro" id="IPR029069">
    <property type="entry name" value="HotDog_dom_sf"/>
</dbReference>
<dbReference type="Gene3D" id="2.40.160.210">
    <property type="entry name" value="Acyl-CoA thioesterase, double hotdog domain"/>
    <property type="match status" value="1"/>
</dbReference>
<keyword evidence="3" id="KW-0378">Hydrolase</keyword>
<comment type="similarity">
    <text evidence="1">Belongs to the C/M/P thioester hydrolase family.</text>
</comment>
<feature type="domain" description="Acyl-CoA thioesterase 2 C-terminal" evidence="9">
    <location>
        <begin position="155"/>
        <end position="276"/>
    </location>
</feature>
<dbReference type="PANTHER" id="PTHR11066:SF34">
    <property type="entry name" value="ACYL-COENZYME A THIOESTERASE 8"/>
    <property type="match status" value="1"/>
</dbReference>
<name>A0AAU1M2M8_9ACTN</name>
<dbReference type="InterPro" id="IPR042171">
    <property type="entry name" value="Acyl-CoA_hotdog"/>
</dbReference>
<feature type="domain" description="Acyl-CoA thioesterase-like N-terminal HotDog" evidence="10">
    <location>
        <begin position="26"/>
        <end position="102"/>
    </location>
</feature>
<reference evidence="11" key="1">
    <citation type="submission" date="2022-10" db="EMBL/GenBank/DDBJ databases">
        <title>The complete genomes of actinobacterial strains from the NBC collection.</title>
        <authorList>
            <person name="Joergensen T.S."/>
            <person name="Alvarez Arevalo M."/>
            <person name="Sterndorff E.B."/>
            <person name="Faurdal D."/>
            <person name="Vuksanovic O."/>
            <person name="Mourched A.-S."/>
            <person name="Charusanti P."/>
            <person name="Shaw S."/>
            <person name="Blin K."/>
            <person name="Weber T."/>
        </authorList>
    </citation>
    <scope>NUCLEOTIDE SEQUENCE</scope>
    <source>
        <strain evidence="11">NBC_00148</strain>
    </source>
</reference>
<evidence type="ECO:0000256" key="8">
    <source>
        <dbReference type="SAM" id="MobiDB-lite"/>
    </source>
</evidence>
<dbReference type="CDD" id="cd03444">
    <property type="entry name" value="Thioesterase_II_repeat1"/>
    <property type="match status" value="1"/>
</dbReference>
<dbReference type="FunFam" id="2.40.160.210:FF:000001">
    <property type="entry name" value="Acyl-CoA thioesterase II"/>
    <property type="match status" value="1"/>
</dbReference>
<protein>
    <recommendedName>
        <fullName evidence="6">Acyl-CoA thioesterase 2</fullName>
    </recommendedName>
    <alternativeName>
        <fullName evidence="7">Thioesterase II</fullName>
    </alternativeName>
</protein>
<dbReference type="Pfam" id="PF13622">
    <property type="entry name" value="4HBT_3"/>
    <property type="match status" value="1"/>
</dbReference>
<dbReference type="InterPro" id="IPR049449">
    <property type="entry name" value="TesB_ACOT8-like_N"/>
</dbReference>
<dbReference type="AlphaFoldDB" id="A0AAU1M2M8"/>
<dbReference type="Pfam" id="PF02551">
    <property type="entry name" value="Acyl_CoA_thio"/>
    <property type="match status" value="1"/>
</dbReference>
<dbReference type="PANTHER" id="PTHR11066">
    <property type="entry name" value="ACYL-COA THIOESTERASE"/>
    <property type="match status" value="1"/>
</dbReference>
<dbReference type="InterPro" id="IPR025652">
    <property type="entry name" value="TesB_C"/>
</dbReference>
<accession>A0AAU1M2M8</accession>
<evidence type="ECO:0000313" key="11">
    <source>
        <dbReference type="EMBL" id="WTQ77755.1"/>
    </source>
</evidence>
<dbReference type="SUPFAM" id="SSF54637">
    <property type="entry name" value="Thioesterase/thiol ester dehydrase-isomerase"/>
    <property type="match status" value="2"/>
</dbReference>
<dbReference type="InterPro" id="IPR003703">
    <property type="entry name" value="Acyl_CoA_thio"/>
</dbReference>
<dbReference type="GO" id="GO:0009062">
    <property type="term" value="P:fatty acid catabolic process"/>
    <property type="evidence" value="ECO:0007669"/>
    <property type="project" value="TreeGrafter"/>
</dbReference>
<evidence type="ECO:0000259" key="10">
    <source>
        <dbReference type="Pfam" id="PF13622"/>
    </source>
</evidence>